<accession>A0AAV4PHB2</accession>
<dbReference type="EMBL" id="BPLR01004532">
    <property type="protein sequence ID" value="GIX95556.1"/>
    <property type="molecule type" value="Genomic_DNA"/>
</dbReference>
<evidence type="ECO:0008006" key="3">
    <source>
        <dbReference type="Google" id="ProtNLM"/>
    </source>
</evidence>
<evidence type="ECO:0000313" key="1">
    <source>
        <dbReference type="EMBL" id="GIX95556.1"/>
    </source>
</evidence>
<gene>
    <name evidence="1" type="ORF">CEXT_150891</name>
</gene>
<sequence>MDTLLVSNYVLGAGGLPDVWSDRQSIYLIFAMKEEQFGVIRFLAAEGVGVYESVCHTILQTVRGGFARDCPCSSCSYIVLKTIPRRVLEDDESWCQPY</sequence>
<dbReference type="Proteomes" id="UP001054945">
    <property type="component" value="Unassembled WGS sequence"/>
</dbReference>
<name>A0AAV4PHB2_CAEEX</name>
<comment type="caution">
    <text evidence="1">The sequence shown here is derived from an EMBL/GenBank/DDBJ whole genome shotgun (WGS) entry which is preliminary data.</text>
</comment>
<evidence type="ECO:0000313" key="2">
    <source>
        <dbReference type="Proteomes" id="UP001054945"/>
    </source>
</evidence>
<organism evidence="1 2">
    <name type="scientific">Caerostris extrusa</name>
    <name type="common">Bark spider</name>
    <name type="synonym">Caerostris bankana</name>
    <dbReference type="NCBI Taxonomy" id="172846"/>
    <lineage>
        <taxon>Eukaryota</taxon>
        <taxon>Metazoa</taxon>
        <taxon>Ecdysozoa</taxon>
        <taxon>Arthropoda</taxon>
        <taxon>Chelicerata</taxon>
        <taxon>Arachnida</taxon>
        <taxon>Araneae</taxon>
        <taxon>Araneomorphae</taxon>
        <taxon>Entelegynae</taxon>
        <taxon>Araneoidea</taxon>
        <taxon>Araneidae</taxon>
        <taxon>Caerostris</taxon>
    </lineage>
</organism>
<protein>
    <recommendedName>
        <fullName evidence="3">Transposase-associated domain-containing protein</fullName>
    </recommendedName>
</protein>
<proteinExistence type="predicted"/>
<reference evidence="1 2" key="1">
    <citation type="submission" date="2021-06" db="EMBL/GenBank/DDBJ databases">
        <title>Caerostris extrusa draft genome.</title>
        <authorList>
            <person name="Kono N."/>
            <person name="Arakawa K."/>
        </authorList>
    </citation>
    <scope>NUCLEOTIDE SEQUENCE [LARGE SCALE GENOMIC DNA]</scope>
</reference>
<keyword evidence="2" id="KW-1185">Reference proteome</keyword>
<dbReference type="AlphaFoldDB" id="A0AAV4PHB2"/>